<dbReference type="Proteomes" id="UP000536262">
    <property type="component" value="Unassembled WGS sequence"/>
</dbReference>
<name>A0A7X0FAT9_9HYPH</name>
<keyword evidence="3" id="KW-1185">Reference proteome</keyword>
<feature type="signal peptide" evidence="1">
    <location>
        <begin position="1"/>
        <end position="28"/>
    </location>
</feature>
<dbReference type="Pfam" id="PF13379">
    <property type="entry name" value="NMT1_2"/>
    <property type="match status" value="1"/>
</dbReference>
<evidence type="ECO:0000313" key="2">
    <source>
        <dbReference type="EMBL" id="MBB6356260.1"/>
    </source>
</evidence>
<sequence length="352" mass="37909">MKNISRRSFVGMAAAATTLALPMPWVSAQGAFDAPAKLKVGIVPYISSGPFMVAQAKGYFKKLNLEVESEIFQDGGLAIPSLVGGALDVIVSTCNAGLFNTIAKGAQFRLFTDRGRESVGMGSQAMMVNKELYEQGFTDVSGYKLMKGKKIGISVRGSISQLLHTKALQRAGLTPEDCEWQWGVDTKSAPTLLAANQIGLANIPIPLSHAVEAKGAGKIATWSDDIMPDVQLAGWAAKETFLTEQRSVAVRYAMVHLQSVRDFVDAATNGNPEIVKIIAEATRLPAEVIETARPRWTGYALDGLPNEASVMEQAKFWTDAGMVTRMLDASEIINTDIVKEAAQRLSDANPFI</sequence>
<feature type="chain" id="PRO_5031165630" evidence="1">
    <location>
        <begin position="29"/>
        <end position="352"/>
    </location>
</feature>
<dbReference type="EMBL" id="JACHOU010000012">
    <property type="protein sequence ID" value="MBB6356260.1"/>
    <property type="molecule type" value="Genomic_DNA"/>
</dbReference>
<evidence type="ECO:0000313" key="3">
    <source>
        <dbReference type="Proteomes" id="UP000536262"/>
    </source>
</evidence>
<dbReference type="PANTHER" id="PTHR30024">
    <property type="entry name" value="ALIPHATIC SULFONATES-BINDING PROTEIN-RELATED"/>
    <property type="match status" value="1"/>
</dbReference>
<dbReference type="RefSeq" id="WP_184700569.1">
    <property type="nucleotide sequence ID" value="NZ_BAABEG010000002.1"/>
</dbReference>
<dbReference type="SUPFAM" id="SSF53850">
    <property type="entry name" value="Periplasmic binding protein-like II"/>
    <property type="match status" value="1"/>
</dbReference>
<reference evidence="2 3" key="1">
    <citation type="submission" date="2020-08" db="EMBL/GenBank/DDBJ databases">
        <title>Genomic Encyclopedia of Type Strains, Phase IV (KMG-IV): sequencing the most valuable type-strain genomes for metagenomic binning, comparative biology and taxonomic classification.</title>
        <authorList>
            <person name="Goeker M."/>
        </authorList>
    </citation>
    <scope>NUCLEOTIDE SEQUENCE [LARGE SCALE GENOMIC DNA]</scope>
    <source>
        <strain evidence="2 3">DSM 7051</strain>
    </source>
</reference>
<protein>
    <submittedName>
        <fullName evidence="2">NitT/TauT family transport system substrate-binding protein</fullName>
    </submittedName>
</protein>
<evidence type="ECO:0000256" key="1">
    <source>
        <dbReference type="SAM" id="SignalP"/>
    </source>
</evidence>
<comment type="caution">
    <text evidence="2">The sequence shown here is derived from an EMBL/GenBank/DDBJ whole genome shotgun (WGS) entry which is preliminary data.</text>
</comment>
<gene>
    <name evidence="2" type="ORF">GGR00_004068</name>
</gene>
<proteinExistence type="predicted"/>
<dbReference type="InterPro" id="IPR006311">
    <property type="entry name" value="TAT_signal"/>
</dbReference>
<dbReference type="AlphaFoldDB" id="A0A7X0FAT9"/>
<organism evidence="2 3">
    <name type="scientific">Aminobacter aganoensis</name>
    <dbReference type="NCBI Taxonomy" id="83264"/>
    <lineage>
        <taxon>Bacteria</taxon>
        <taxon>Pseudomonadati</taxon>
        <taxon>Pseudomonadota</taxon>
        <taxon>Alphaproteobacteria</taxon>
        <taxon>Hyphomicrobiales</taxon>
        <taxon>Phyllobacteriaceae</taxon>
        <taxon>Aminobacter</taxon>
    </lineage>
</organism>
<dbReference type="Gene3D" id="3.40.190.10">
    <property type="entry name" value="Periplasmic binding protein-like II"/>
    <property type="match status" value="2"/>
</dbReference>
<accession>A0A7X0FAT9</accession>
<dbReference type="PROSITE" id="PS51318">
    <property type="entry name" value="TAT"/>
    <property type="match status" value="1"/>
</dbReference>
<keyword evidence="1" id="KW-0732">Signal</keyword>